<name>A0A2A6FU18_9MICO</name>
<evidence type="ECO:0000313" key="6">
    <source>
        <dbReference type="EMBL" id="PDQ36150.1"/>
    </source>
</evidence>
<keyword evidence="3" id="KW-0238">DNA-binding</keyword>
<proteinExistence type="inferred from homology"/>
<evidence type="ECO:0000313" key="7">
    <source>
        <dbReference type="Proteomes" id="UP000219994"/>
    </source>
</evidence>
<evidence type="ECO:0000256" key="3">
    <source>
        <dbReference type="ARBA" id="ARBA00023125"/>
    </source>
</evidence>
<dbReference type="PANTHER" id="PTHR34294">
    <property type="entry name" value="TRANSCRIPTIONAL REGULATOR-RELATED"/>
    <property type="match status" value="1"/>
</dbReference>
<protein>
    <submittedName>
        <fullName evidence="6">Transcriptional regulator</fullName>
    </submittedName>
</protein>
<dbReference type="AlphaFoldDB" id="A0A2A6FU18"/>
<organism evidence="6 7">
    <name type="scientific">Candidatus Lumbricidiphila eiseniae</name>
    <dbReference type="NCBI Taxonomy" id="1969409"/>
    <lineage>
        <taxon>Bacteria</taxon>
        <taxon>Bacillati</taxon>
        <taxon>Actinomycetota</taxon>
        <taxon>Actinomycetes</taxon>
        <taxon>Micrococcales</taxon>
        <taxon>Microbacteriaceae</taxon>
        <taxon>Candidatus Lumbricidiphila</taxon>
    </lineage>
</organism>
<keyword evidence="2" id="KW-0805">Transcription regulation</keyword>
<dbReference type="Gene3D" id="1.10.10.10">
    <property type="entry name" value="Winged helix-like DNA-binding domain superfamily/Winged helix DNA-binding domain"/>
    <property type="match status" value="1"/>
</dbReference>
<dbReference type="InterPro" id="IPR037171">
    <property type="entry name" value="NagB/RpiA_transferase-like"/>
</dbReference>
<dbReference type="InterPro" id="IPR007324">
    <property type="entry name" value="Sugar-bd_dom_put"/>
</dbReference>
<dbReference type="PANTHER" id="PTHR34294:SF1">
    <property type="entry name" value="TRANSCRIPTIONAL REGULATOR LSRR"/>
    <property type="match status" value="1"/>
</dbReference>
<sequence>MDWSDELLSVRAAELYYEDNKTQGEIGAELHITRWKVGRLLEQARQRGVVRIEILHPRARRLVLERRLREATALRDAVVVSSVGVRSSDELQSRAAQAAADYLTTLRPAPEVLGVSWGRTLHEVSSYLYAGWATGVQVVQINGGVSRNRRSGTAAATAAAIAQKGGGSVTLMPSPAILEHLSTKIAIERDRVVAGVIALARSSDVFLFSAGAADHGSVHIDSGYLTETDLDRLVANGAVGDVVGRYLNAAGHIVDSEIDNRTVGLTLDEIRAAHRTIAVIAGKSKHPVARAVVKSGLCTVLITDEGTALDLLNGPNRVTNAKKPTTQESQ</sequence>
<dbReference type="Pfam" id="PF04198">
    <property type="entry name" value="Sugar-bind"/>
    <property type="match status" value="1"/>
</dbReference>
<dbReference type="Proteomes" id="UP000219994">
    <property type="component" value="Unassembled WGS sequence"/>
</dbReference>
<comment type="caution">
    <text evidence="6">The sequence shown here is derived from an EMBL/GenBank/DDBJ whole genome shotgun (WGS) entry which is preliminary data.</text>
</comment>
<dbReference type="InterPro" id="IPR051054">
    <property type="entry name" value="SorC_transcr_regulators"/>
</dbReference>
<feature type="domain" description="Sugar-binding" evidence="5">
    <location>
        <begin position="62"/>
        <end position="313"/>
    </location>
</feature>
<evidence type="ECO:0000256" key="2">
    <source>
        <dbReference type="ARBA" id="ARBA00023015"/>
    </source>
</evidence>
<evidence type="ECO:0000256" key="4">
    <source>
        <dbReference type="ARBA" id="ARBA00023163"/>
    </source>
</evidence>
<dbReference type="GO" id="GO:0003677">
    <property type="term" value="F:DNA binding"/>
    <property type="evidence" value="ECO:0007669"/>
    <property type="project" value="UniProtKB-KW"/>
</dbReference>
<accession>A0A2A6FU18</accession>
<gene>
    <name evidence="6" type="ORF">B5766_03185</name>
</gene>
<evidence type="ECO:0000259" key="5">
    <source>
        <dbReference type="Pfam" id="PF04198"/>
    </source>
</evidence>
<comment type="similarity">
    <text evidence="1">Belongs to the SorC transcriptional regulatory family.</text>
</comment>
<dbReference type="InterPro" id="IPR036388">
    <property type="entry name" value="WH-like_DNA-bd_sf"/>
</dbReference>
<dbReference type="SUPFAM" id="SSF100950">
    <property type="entry name" value="NagB/RpiA/CoA transferase-like"/>
    <property type="match status" value="1"/>
</dbReference>
<dbReference type="Gene3D" id="3.40.50.1360">
    <property type="match status" value="1"/>
</dbReference>
<evidence type="ECO:0000256" key="1">
    <source>
        <dbReference type="ARBA" id="ARBA00010466"/>
    </source>
</evidence>
<dbReference type="EMBL" id="NAEP01000023">
    <property type="protein sequence ID" value="PDQ36150.1"/>
    <property type="molecule type" value="Genomic_DNA"/>
</dbReference>
<dbReference type="GO" id="GO:0030246">
    <property type="term" value="F:carbohydrate binding"/>
    <property type="evidence" value="ECO:0007669"/>
    <property type="project" value="InterPro"/>
</dbReference>
<keyword evidence="4" id="KW-0804">Transcription</keyword>
<reference evidence="7" key="1">
    <citation type="submission" date="2017-03" db="EMBL/GenBank/DDBJ databases">
        <authorList>
            <person name="Lund M.B."/>
        </authorList>
    </citation>
    <scope>NUCLEOTIDE SEQUENCE [LARGE SCALE GENOMIC DNA]</scope>
</reference>